<dbReference type="SUPFAM" id="SSF63829">
    <property type="entry name" value="Calcium-dependent phosphotriesterase"/>
    <property type="match status" value="1"/>
</dbReference>
<evidence type="ECO:0000313" key="2">
    <source>
        <dbReference type="Proteomes" id="UP000298681"/>
    </source>
</evidence>
<dbReference type="EMBL" id="SPUH01000001">
    <property type="protein sequence ID" value="TKS53849.1"/>
    <property type="molecule type" value="Genomic_DNA"/>
</dbReference>
<comment type="caution">
    <text evidence="1">The sequence shown here is derived from an EMBL/GenBank/DDBJ whole genome shotgun (WGS) entry which is preliminary data.</text>
</comment>
<dbReference type="NCBIfam" id="NF033206">
    <property type="entry name" value="ScyE_fam"/>
    <property type="match status" value="1"/>
</dbReference>
<gene>
    <name evidence="1" type="ORF">E4582_03035</name>
</gene>
<proteinExistence type="predicted"/>
<dbReference type="AlphaFoldDB" id="A0A4Z1RI87"/>
<organism evidence="1 2">
    <name type="scientific">Luteimonas yindakuii</name>
    <dbReference type="NCBI Taxonomy" id="2565782"/>
    <lineage>
        <taxon>Bacteria</taxon>
        <taxon>Pseudomonadati</taxon>
        <taxon>Pseudomonadota</taxon>
        <taxon>Gammaproteobacteria</taxon>
        <taxon>Lysobacterales</taxon>
        <taxon>Lysobacteraceae</taxon>
        <taxon>Luteimonas</taxon>
    </lineage>
</organism>
<protein>
    <submittedName>
        <fullName evidence="1">ScyD/ScyE family protein</fullName>
    </submittedName>
</protein>
<evidence type="ECO:0000313" key="1">
    <source>
        <dbReference type="EMBL" id="TKS53849.1"/>
    </source>
</evidence>
<sequence>MAGRRRPVPQALHGPGCPAGPCPRVLPRHGAAHPRRVHSWRTVMRTVVLAAALLLPAPAWSASVDVVMSGLDNPRGLAFAADGSLYVTEAGHGGTSPCISIRGTAFCHGPTGAISRLRHGRQERVVRGLPSISDAAGTEAAGPNGISFHGMIGYVTMGFAGVAPSVRAEFGAAGRVFGHLLRVTPGGVWHVVADVSAHEGRQNPAGGPVETNPFGVLSESAAHYVTDAAGNSLLRVALGGAVSTVATFPSRPAAATDAVPTGVVRGPDGALYVGQLTGVPFAEGAASIFRIVPGAAPTVWASGFKTIIDLDFAADGSLYVLQHASGPVFFAGPGQILRIAPDGSRSLVLGNLDRPTSLVVGPDQALYVANRGITAMGGEVLRIVP</sequence>
<dbReference type="InterPro" id="IPR048031">
    <property type="entry name" value="ScyD/ScyE-like"/>
</dbReference>
<dbReference type="Proteomes" id="UP000298681">
    <property type="component" value="Unassembled WGS sequence"/>
</dbReference>
<keyword evidence="2" id="KW-1185">Reference proteome</keyword>
<reference evidence="1 2" key="1">
    <citation type="submission" date="2019-01" db="EMBL/GenBank/DDBJ databases">
        <authorList>
            <person name="Zhang S."/>
        </authorList>
    </citation>
    <scope>NUCLEOTIDE SEQUENCE [LARGE SCALE GENOMIC DNA]</scope>
    <source>
        <strain evidence="1 2">1626</strain>
    </source>
</reference>
<accession>A0A4Z1RI87</accession>
<dbReference type="InterPro" id="IPR011042">
    <property type="entry name" value="6-blade_b-propeller_TolB-like"/>
</dbReference>
<dbReference type="Gene3D" id="2.120.10.30">
    <property type="entry name" value="TolB, C-terminal domain"/>
    <property type="match status" value="1"/>
</dbReference>
<name>A0A4Z1RI87_9GAMM</name>